<dbReference type="Proteomes" id="UP000178107">
    <property type="component" value="Unassembled WGS sequence"/>
</dbReference>
<feature type="region of interest" description="Disordered" evidence="1">
    <location>
        <begin position="45"/>
        <end position="64"/>
    </location>
</feature>
<evidence type="ECO:0000313" key="3">
    <source>
        <dbReference type="Proteomes" id="UP000178107"/>
    </source>
</evidence>
<dbReference type="AlphaFoldDB" id="A0A1G2T072"/>
<accession>A0A1G2T072</accession>
<evidence type="ECO:0000313" key="2">
    <source>
        <dbReference type="EMBL" id="OHA90634.1"/>
    </source>
</evidence>
<proteinExistence type="predicted"/>
<organism evidence="2 3">
    <name type="scientific">Candidatus Zambryskibacteria bacterium RIFCSPHIGHO2_01_FULL_46_25</name>
    <dbReference type="NCBI Taxonomy" id="1802738"/>
    <lineage>
        <taxon>Bacteria</taxon>
        <taxon>Candidatus Zambryskiibacteriota</taxon>
    </lineage>
</organism>
<evidence type="ECO:0000256" key="1">
    <source>
        <dbReference type="SAM" id="MobiDB-lite"/>
    </source>
</evidence>
<gene>
    <name evidence="2" type="ORF">A2838_02870</name>
</gene>
<name>A0A1G2T072_9BACT</name>
<protein>
    <submittedName>
        <fullName evidence="2">Uncharacterized protein</fullName>
    </submittedName>
</protein>
<comment type="caution">
    <text evidence="2">The sequence shown here is derived from an EMBL/GenBank/DDBJ whole genome shotgun (WGS) entry which is preliminary data.</text>
</comment>
<sequence>MRKLLVLMGVSLLGTGIPGAQENGGPAAMLARAVSLSQICPNTTEKVDLDNQDNEKRADHDRDQGEAVNKLSLAILFKPGRFELSYGEMVTAHDGRRALVIRFSAKPEKDHLRIASGEDKRFNWGMNRMSGFVKIDEATGGIIRIEGETPGNQEFRKWIKLAELHTLKFSLKQKLIGDRWMPESSLITLHVSKRILADQHSRYITRYHCQ</sequence>
<dbReference type="EMBL" id="MHVH01000003">
    <property type="protein sequence ID" value="OHA90634.1"/>
    <property type="molecule type" value="Genomic_DNA"/>
</dbReference>
<reference evidence="2 3" key="1">
    <citation type="journal article" date="2016" name="Nat. Commun.">
        <title>Thousands of microbial genomes shed light on interconnected biogeochemical processes in an aquifer system.</title>
        <authorList>
            <person name="Anantharaman K."/>
            <person name="Brown C.T."/>
            <person name="Hug L.A."/>
            <person name="Sharon I."/>
            <person name="Castelle C.J."/>
            <person name="Probst A.J."/>
            <person name="Thomas B.C."/>
            <person name="Singh A."/>
            <person name="Wilkins M.J."/>
            <person name="Karaoz U."/>
            <person name="Brodie E.L."/>
            <person name="Williams K.H."/>
            <person name="Hubbard S.S."/>
            <person name="Banfield J.F."/>
        </authorList>
    </citation>
    <scope>NUCLEOTIDE SEQUENCE [LARGE SCALE GENOMIC DNA]</scope>
</reference>